<reference evidence="2" key="1">
    <citation type="journal article" date="2014" name="Int. J. Syst. Evol. Microbiol.">
        <title>Complete genome sequence of Corynebacterium casei LMG S-19264T (=DSM 44701T), isolated from a smear-ripened cheese.</title>
        <authorList>
            <consortium name="US DOE Joint Genome Institute (JGI-PGF)"/>
            <person name="Walter F."/>
            <person name="Albersmeier A."/>
            <person name="Kalinowski J."/>
            <person name="Ruckert C."/>
        </authorList>
    </citation>
    <scope>NUCLEOTIDE SEQUENCE</scope>
    <source>
        <strain evidence="2">VKM B-1606</strain>
    </source>
</reference>
<gene>
    <name evidence="2" type="ORF">GCM10008170_00080</name>
    <name evidence="3" type="ORF">JOD31_001156</name>
</gene>
<keyword evidence="4" id="KW-1185">Reference proteome</keyword>
<evidence type="ECO:0000313" key="2">
    <source>
        <dbReference type="EMBL" id="GLK53989.1"/>
    </source>
</evidence>
<sequence>MVPDSLHSGFTVAERDLRFALRGRPVRVPGPISPPVEIGFAGGHMDSGTSPGMTAGFVASPQTETVAGSRRRP</sequence>
<feature type="region of interest" description="Disordered" evidence="1">
    <location>
        <begin position="28"/>
        <end position="73"/>
    </location>
</feature>
<dbReference type="Proteomes" id="UP001143400">
    <property type="component" value="Unassembled WGS sequence"/>
</dbReference>
<accession>A0A9W6IR20</accession>
<name>A0A9W6IR20_9HYPH</name>
<evidence type="ECO:0000256" key="1">
    <source>
        <dbReference type="SAM" id="MobiDB-lite"/>
    </source>
</evidence>
<reference evidence="2" key="3">
    <citation type="submission" date="2023-01" db="EMBL/GenBank/DDBJ databases">
        <authorList>
            <person name="Sun Q."/>
            <person name="Evtushenko L."/>
        </authorList>
    </citation>
    <scope>NUCLEOTIDE SEQUENCE</scope>
    <source>
        <strain evidence="2">VKM B-1606</strain>
    </source>
</reference>
<protein>
    <submittedName>
        <fullName evidence="2">Uncharacterized protein</fullName>
    </submittedName>
</protein>
<dbReference type="Proteomes" id="UP000758856">
    <property type="component" value="Unassembled WGS sequence"/>
</dbReference>
<dbReference type="EMBL" id="BSFF01000001">
    <property type="protein sequence ID" value="GLK53989.1"/>
    <property type="molecule type" value="Genomic_DNA"/>
</dbReference>
<dbReference type="EMBL" id="JAFBCY010000002">
    <property type="protein sequence ID" value="MBM7850931.1"/>
    <property type="molecule type" value="Genomic_DNA"/>
</dbReference>
<evidence type="ECO:0000313" key="4">
    <source>
        <dbReference type="Proteomes" id="UP000758856"/>
    </source>
</evidence>
<reference evidence="3 4" key="2">
    <citation type="submission" date="2021-01" db="EMBL/GenBank/DDBJ databases">
        <title>Genomic Encyclopedia of Type Strains, Phase IV (KMG-IV): sequencing the most valuable type-strain genomes for metagenomic binning, comparative biology and taxonomic classification.</title>
        <authorList>
            <person name="Goeker M."/>
        </authorList>
    </citation>
    <scope>NUCLEOTIDE SEQUENCE [LARGE SCALE GENOMIC DNA]</scope>
    <source>
        <strain evidence="3 4">DSM 6130</strain>
    </source>
</reference>
<proteinExistence type="predicted"/>
<dbReference type="AlphaFoldDB" id="A0A9W6IR20"/>
<organism evidence="2 5">
    <name type="scientific">Methylopila capsulata</name>
    <dbReference type="NCBI Taxonomy" id="61654"/>
    <lineage>
        <taxon>Bacteria</taxon>
        <taxon>Pseudomonadati</taxon>
        <taxon>Pseudomonadota</taxon>
        <taxon>Alphaproteobacteria</taxon>
        <taxon>Hyphomicrobiales</taxon>
        <taxon>Methylopilaceae</taxon>
        <taxon>Methylopila</taxon>
    </lineage>
</organism>
<evidence type="ECO:0000313" key="3">
    <source>
        <dbReference type="EMBL" id="MBM7850931.1"/>
    </source>
</evidence>
<comment type="caution">
    <text evidence="2">The sequence shown here is derived from an EMBL/GenBank/DDBJ whole genome shotgun (WGS) entry which is preliminary data.</text>
</comment>
<evidence type="ECO:0000313" key="5">
    <source>
        <dbReference type="Proteomes" id="UP001143400"/>
    </source>
</evidence>